<reference evidence="7" key="2">
    <citation type="submission" date="2020-09" db="EMBL/GenBank/DDBJ databases">
        <authorList>
            <person name="Sun Q."/>
            <person name="Zhou Y."/>
        </authorList>
    </citation>
    <scope>NUCLEOTIDE SEQUENCE</scope>
    <source>
        <strain evidence="7">CGMCC 4.7312</strain>
    </source>
</reference>
<dbReference type="GO" id="GO:0016020">
    <property type="term" value="C:membrane"/>
    <property type="evidence" value="ECO:0007669"/>
    <property type="project" value="UniProtKB-SubCell"/>
</dbReference>
<dbReference type="PANTHER" id="PTHR30238:SF4">
    <property type="entry name" value="SLL1022 PROTEIN"/>
    <property type="match status" value="1"/>
</dbReference>
<evidence type="ECO:0000256" key="1">
    <source>
        <dbReference type="ARBA" id="ARBA00004141"/>
    </source>
</evidence>
<dbReference type="Proteomes" id="UP000608890">
    <property type="component" value="Unassembled WGS sequence"/>
</dbReference>
<evidence type="ECO:0000256" key="4">
    <source>
        <dbReference type="ARBA" id="ARBA00022989"/>
    </source>
</evidence>
<dbReference type="Pfam" id="PF03741">
    <property type="entry name" value="TerC"/>
    <property type="match status" value="1"/>
</dbReference>
<name>A0A917TWB1_9ACTN</name>
<comment type="subcellular location">
    <subcellularLocation>
        <location evidence="1">Membrane</location>
        <topology evidence="1">Multi-pass membrane protein</topology>
    </subcellularLocation>
</comment>
<dbReference type="RefSeq" id="WP_189043596.1">
    <property type="nucleotide sequence ID" value="NZ_BMNB01000009.1"/>
</dbReference>
<evidence type="ECO:0000256" key="5">
    <source>
        <dbReference type="ARBA" id="ARBA00023136"/>
    </source>
</evidence>
<feature type="transmembrane region" description="Helical" evidence="6">
    <location>
        <begin position="55"/>
        <end position="77"/>
    </location>
</feature>
<dbReference type="EMBL" id="BMNB01000009">
    <property type="protein sequence ID" value="GGM38727.1"/>
    <property type="molecule type" value="Genomic_DNA"/>
</dbReference>
<proteinExistence type="inferred from homology"/>
<evidence type="ECO:0000313" key="8">
    <source>
        <dbReference type="Proteomes" id="UP000608890"/>
    </source>
</evidence>
<keyword evidence="8" id="KW-1185">Reference proteome</keyword>
<sequence length="266" mass="29087">MEFLTSPELWIAFATLLLLEIVLGIDNVVFISILSGRLPEHQQARARTIGISLALITRLLLLASLSWIIGLTAPWFTVVGQEISGRDLILLLGGLFLLGKATYEIHEHLEGDDHGRSAKKTVSFGAVIAQILVLDVVFSLDSVITAVGMVDELAIMVAAVVIAMIIMLVSSGAVSRFVNQHPTVKMLALSFLLIIGASLIAESFDQHIPKGYVYGPIAFSIFVEFLNLRVRARQRRHEVQPVQLHPTYVKNAPARPEPEPEATPIA</sequence>
<organism evidence="7 8">
    <name type="scientific">Micromonospora sonchi</name>
    <dbReference type="NCBI Taxonomy" id="1763543"/>
    <lineage>
        <taxon>Bacteria</taxon>
        <taxon>Bacillati</taxon>
        <taxon>Actinomycetota</taxon>
        <taxon>Actinomycetes</taxon>
        <taxon>Micromonosporales</taxon>
        <taxon>Micromonosporaceae</taxon>
        <taxon>Micromonospora</taxon>
    </lineage>
</organism>
<dbReference type="PANTHER" id="PTHR30238">
    <property type="entry name" value="MEMBRANE BOUND PREDICTED REDOX MODULATOR"/>
    <property type="match status" value="1"/>
</dbReference>
<keyword evidence="4 6" id="KW-1133">Transmembrane helix</keyword>
<evidence type="ECO:0000256" key="6">
    <source>
        <dbReference type="SAM" id="Phobius"/>
    </source>
</evidence>
<evidence type="ECO:0000313" key="7">
    <source>
        <dbReference type="EMBL" id="GGM38727.1"/>
    </source>
</evidence>
<evidence type="ECO:0000256" key="3">
    <source>
        <dbReference type="ARBA" id="ARBA00022692"/>
    </source>
</evidence>
<gene>
    <name evidence="7" type="ORF">GCM10011608_24320</name>
</gene>
<feature type="transmembrane region" description="Helical" evidence="6">
    <location>
        <begin position="211"/>
        <end position="228"/>
    </location>
</feature>
<reference evidence="7" key="1">
    <citation type="journal article" date="2014" name="Int. J. Syst. Evol. Microbiol.">
        <title>Complete genome sequence of Corynebacterium casei LMG S-19264T (=DSM 44701T), isolated from a smear-ripened cheese.</title>
        <authorList>
            <consortium name="US DOE Joint Genome Institute (JGI-PGF)"/>
            <person name="Walter F."/>
            <person name="Albersmeier A."/>
            <person name="Kalinowski J."/>
            <person name="Ruckert C."/>
        </authorList>
    </citation>
    <scope>NUCLEOTIDE SEQUENCE</scope>
    <source>
        <strain evidence="7">CGMCC 4.7312</strain>
    </source>
</reference>
<keyword evidence="5 6" id="KW-0472">Membrane</keyword>
<keyword evidence="3 6" id="KW-0812">Transmembrane</keyword>
<dbReference type="InterPro" id="IPR005496">
    <property type="entry name" value="Integral_membrane_TerC"/>
</dbReference>
<feature type="transmembrane region" description="Helical" evidence="6">
    <location>
        <begin position="186"/>
        <end position="205"/>
    </location>
</feature>
<accession>A0A917TWB1</accession>
<comment type="similarity">
    <text evidence="2">Belongs to the TerC family.</text>
</comment>
<evidence type="ECO:0000256" key="2">
    <source>
        <dbReference type="ARBA" id="ARBA00007511"/>
    </source>
</evidence>
<feature type="transmembrane region" description="Helical" evidence="6">
    <location>
        <begin position="153"/>
        <end position="174"/>
    </location>
</feature>
<dbReference type="AlphaFoldDB" id="A0A917TWB1"/>
<protein>
    <submittedName>
        <fullName evidence="7">Membrane protein</fullName>
    </submittedName>
</protein>
<feature type="transmembrane region" description="Helical" evidence="6">
    <location>
        <begin position="12"/>
        <end position="34"/>
    </location>
</feature>
<comment type="caution">
    <text evidence="7">The sequence shown here is derived from an EMBL/GenBank/DDBJ whole genome shotgun (WGS) entry which is preliminary data.</text>
</comment>